<feature type="transmembrane region" description="Helical" evidence="11 12">
    <location>
        <begin position="197"/>
        <end position="222"/>
    </location>
</feature>
<evidence type="ECO:0000256" key="2">
    <source>
        <dbReference type="ARBA" id="ARBA00022679"/>
    </source>
</evidence>
<keyword evidence="4 11" id="KW-0256">Endoplasmic reticulum</keyword>
<gene>
    <name evidence="11" type="primary">PFA4</name>
    <name evidence="15" type="ORF">MYCTH_2294483</name>
</gene>
<evidence type="ECO:0000256" key="13">
    <source>
        <dbReference type="SAM" id="MobiDB-lite"/>
    </source>
</evidence>
<dbReference type="PROSITE" id="PS50216">
    <property type="entry name" value="DHHC"/>
    <property type="match status" value="1"/>
</dbReference>
<evidence type="ECO:0000313" key="16">
    <source>
        <dbReference type="Proteomes" id="UP000007322"/>
    </source>
</evidence>
<evidence type="ECO:0000256" key="12">
    <source>
        <dbReference type="RuleBase" id="RU079119"/>
    </source>
</evidence>
<feature type="transmembrane region" description="Helical" evidence="11 12">
    <location>
        <begin position="157"/>
        <end position="177"/>
    </location>
</feature>
<evidence type="ECO:0000256" key="8">
    <source>
        <dbReference type="ARBA" id="ARBA00023288"/>
    </source>
</evidence>
<name>G2Q1P1_THET4</name>
<evidence type="ECO:0000256" key="3">
    <source>
        <dbReference type="ARBA" id="ARBA00022692"/>
    </source>
</evidence>
<feature type="transmembrane region" description="Helical" evidence="11 12">
    <location>
        <begin position="12"/>
        <end position="32"/>
    </location>
</feature>
<keyword evidence="9 11" id="KW-0012">Acyltransferase</keyword>
<evidence type="ECO:0000259" key="14">
    <source>
        <dbReference type="Pfam" id="PF01529"/>
    </source>
</evidence>
<accession>G2Q1P1</accession>
<sequence>MTSLRTGPATAGLHRLYIPAVCALIAFLGYYSQYLFNTDPDLAPGPLTRRETLTFNGLIACVWLTYYRACTVDPGRYRFPRSEQQQQQQHHHHHQPTPEADPRGPHPLLRPTRFCKKCDAPKPLRAHHCRHCGRCIPKMDHHCPWTGTCVSLQTFPYFLRFQLYANVALWYLGALLWRRAAAVWADRRLPAYLGPSLASLAGLTVLTLADAATALPLGLLLVTTVRGWVFNTTLIEDWEVERHEALVSRMVAAASDGDTDPASSSSSSSLSFWADDDAAVRDALARVEFPYDLGVFANMAQAMGTRNVLRWFLPVFGGGPVVNNETPGKGVGWEWEENGFNDLPGLWPPPDPEKMRQARRGPWPGAAAHDQDRRAEAWDAYQTPEEIKAAFARRQREDQLRRERARALQAGQRSGIIAELEELGGGVVGQPSWTNAEGDRLWDYGVDEEVEEDIMPSRADDENVPLAELIRRRKVRTREGGDDDDG</sequence>
<dbReference type="GeneID" id="11505666"/>
<dbReference type="FunCoup" id="G2Q1P1">
    <property type="interactions" value="25"/>
</dbReference>
<keyword evidence="7 11" id="KW-0564">Palmitate</keyword>
<dbReference type="InterPro" id="IPR001594">
    <property type="entry name" value="Palmitoyltrfase_DHHC"/>
</dbReference>
<comment type="function">
    <text evidence="11">Mediates the reversible addition of palmitate to target proteins, thereby regulating their membrane association and biological function.</text>
</comment>
<comment type="caution">
    <text evidence="11">Lacks conserved residue(s) required for the propagation of feature annotation.</text>
</comment>
<comment type="similarity">
    <text evidence="11">Belongs to the DHHC palmitoyltransferase family. PFA4 subfamily.</text>
</comment>
<dbReference type="GO" id="GO:0019706">
    <property type="term" value="F:protein-cysteine S-palmitoyltransferase activity"/>
    <property type="evidence" value="ECO:0007669"/>
    <property type="project" value="UniProtKB-UniRule"/>
</dbReference>
<keyword evidence="16" id="KW-1185">Reference proteome</keyword>
<keyword evidence="5 11" id="KW-1133">Transmembrane helix</keyword>
<reference evidence="15 16" key="1">
    <citation type="journal article" date="2011" name="Nat. Biotechnol.">
        <title>Comparative genomic analysis of the thermophilic biomass-degrading fungi Myceliophthora thermophila and Thielavia terrestris.</title>
        <authorList>
            <person name="Berka R.M."/>
            <person name="Grigoriev I.V."/>
            <person name="Otillar R."/>
            <person name="Salamov A."/>
            <person name="Grimwood J."/>
            <person name="Reid I."/>
            <person name="Ishmael N."/>
            <person name="John T."/>
            <person name="Darmond C."/>
            <person name="Moisan M.-C."/>
            <person name="Henrissat B."/>
            <person name="Coutinho P.M."/>
            <person name="Lombard V."/>
            <person name="Natvig D.O."/>
            <person name="Lindquist E."/>
            <person name="Schmutz J."/>
            <person name="Lucas S."/>
            <person name="Harris P."/>
            <person name="Powlowski J."/>
            <person name="Bellemare A."/>
            <person name="Taylor D."/>
            <person name="Butler G."/>
            <person name="de Vries R.P."/>
            <person name="Allijn I.E."/>
            <person name="van den Brink J."/>
            <person name="Ushinsky S."/>
            <person name="Storms R."/>
            <person name="Powell A.J."/>
            <person name="Paulsen I.T."/>
            <person name="Elbourne L.D.H."/>
            <person name="Baker S.E."/>
            <person name="Magnuson J."/>
            <person name="LaBoissiere S."/>
            <person name="Clutterbuck A.J."/>
            <person name="Martinez D."/>
            <person name="Wogulis M."/>
            <person name="de Leon A.L."/>
            <person name="Rey M.W."/>
            <person name="Tsang A."/>
        </authorList>
    </citation>
    <scope>NUCLEOTIDE SEQUENCE [LARGE SCALE GENOMIC DNA]</scope>
    <source>
        <strain evidence="16">ATCC 42464 / BCRC 31852 / DSM 1799</strain>
    </source>
</reference>
<evidence type="ECO:0000256" key="5">
    <source>
        <dbReference type="ARBA" id="ARBA00022989"/>
    </source>
</evidence>
<feature type="domain" description="Palmitoyltransferase DHHC" evidence="14">
    <location>
        <begin position="112"/>
        <end position="239"/>
    </location>
</feature>
<evidence type="ECO:0000256" key="4">
    <source>
        <dbReference type="ARBA" id="ARBA00022824"/>
    </source>
</evidence>
<dbReference type="HOGENOM" id="CLU_027721_8_1_1"/>
<dbReference type="AlphaFoldDB" id="G2Q1P1"/>
<comment type="subcellular location">
    <subcellularLocation>
        <location evidence="11">Endoplasmic reticulum membrane</location>
        <topology evidence="11">Multi-pass membrane protein</topology>
    </subcellularLocation>
    <subcellularLocation>
        <location evidence="1">Membrane</location>
        <topology evidence="1">Multi-pass membrane protein</topology>
    </subcellularLocation>
</comment>
<keyword evidence="2 11" id="KW-0808">Transferase</keyword>
<evidence type="ECO:0000256" key="1">
    <source>
        <dbReference type="ARBA" id="ARBA00004141"/>
    </source>
</evidence>
<comment type="catalytic activity">
    <reaction evidence="10 11 12">
        <text>L-cysteinyl-[protein] + hexadecanoyl-CoA = S-hexadecanoyl-L-cysteinyl-[protein] + CoA</text>
        <dbReference type="Rhea" id="RHEA:36683"/>
        <dbReference type="Rhea" id="RHEA-COMP:10131"/>
        <dbReference type="Rhea" id="RHEA-COMP:11032"/>
        <dbReference type="ChEBI" id="CHEBI:29950"/>
        <dbReference type="ChEBI" id="CHEBI:57287"/>
        <dbReference type="ChEBI" id="CHEBI:57379"/>
        <dbReference type="ChEBI" id="CHEBI:74151"/>
        <dbReference type="EC" id="2.3.1.225"/>
    </reaction>
</comment>
<proteinExistence type="inferred from homology"/>
<evidence type="ECO:0000256" key="6">
    <source>
        <dbReference type="ARBA" id="ARBA00023136"/>
    </source>
</evidence>
<feature type="active site" description="S-palmitoyl cysteine intermediate" evidence="11">
    <location>
        <position position="143"/>
    </location>
</feature>
<dbReference type="eggNOG" id="KOG1314">
    <property type="taxonomic scope" value="Eukaryota"/>
</dbReference>
<dbReference type="OrthoDB" id="331948at2759"/>
<organism evidence="15 16">
    <name type="scientific">Thermothelomyces thermophilus (strain ATCC 42464 / BCRC 31852 / DSM 1799)</name>
    <name type="common">Sporotrichum thermophile</name>
    <dbReference type="NCBI Taxonomy" id="573729"/>
    <lineage>
        <taxon>Eukaryota</taxon>
        <taxon>Fungi</taxon>
        <taxon>Dikarya</taxon>
        <taxon>Ascomycota</taxon>
        <taxon>Pezizomycotina</taxon>
        <taxon>Sordariomycetes</taxon>
        <taxon>Sordariomycetidae</taxon>
        <taxon>Sordariales</taxon>
        <taxon>Chaetomiaceae</taxon>
        <taxon>Thermothelomyces</taxon>
    </lineage>
</organism>
<dbReference type="PANTHER" id="PTHR12246">
    <property type="entry name" value="PALMITOYLTRANSFERASE ZDHHC16"/>
    <property type="match status" value="1"/>
</dbReference>
<dbReference type="InterPro" id="IPR033682">
    <property type="entry name" value="PFA4"/>
</dbReference>
<dbReference type="EC" id="2.3.1.225" evidence="11"/>
<dbReference type="HAMAP" id="MF_03199">
    <property type="entry name" value="DHHC_PAT_PFA4"/>
    <property type="match status" value="1"/>
</dbReference>
<evidence type="ECO:0000256" key="10">
    <source>
        <dbReference type="ARBA" id="ARBA00048048"/>
    </source>
</evidence>
<keyword evidence="8 11" id="KW-0449">Lipoprotein</keyword>
<feature type="region of interest" description="Disordered" evidence="13">
    <location>
        <begin position="81"/>
        <end position="105"/>
    </location>
</feature>
<keyword evidence="6 11" id="KW-0472">Membrane</keyword>
<dbReference type="GO" id="GO:0005789">
    <property type="term" value="C:endoplasmic reticulum membrane"/>
    <property type="evidence" value="ECO:0007669"/>
    <property type="project" value="UniProtKB-SubCell"/>
</dbReference>
<keyword evidence="3 11" id="KW-0812">Transmembrane</keyword>
<comment type="domain">
    <text evidence="11 12">The DHHC domain is required for palmitoyltransferase activity.</text>
</comment>
<evidence type="ECO:0000256" key="9">
    <source>
        <dbReference type="ARBA" id="ARBA00023315"/>
    </source>
</evidence>
<evidence type="ECO:0000256" key="11">
    <source>
        <dbReference type="HAMAP-Rule" id="MF_03199"/>
    </source>
</evidence>
<dbReference type="InterPro" id="IPR039859">
    <property type="entry name" value="PFA4/ZDH16/20/ERF2-like"/>
</dbReference>
<evidence type="ECO:0000256" key="7">
    <source>
        <dbReference type="ARBA" id="ARBA00023139"/>
    </source>
</evidence>
<dbReference type="OMA" id="WEIERHK"/>
<dbReference type="RefSeq" id="XP_003658570.1">
    <property type="nucleotide sequence ID" value="XM_003658522.1"/>
</dbReference>
<protein>
    <recommendedName>
        <fullName evidence="11">Palmitoyltransferase PFA4</fullName>
        <ecNumber evidence="11">2.3.1.225</ecNumber>
    </recommendedName>
    <alternativeName>
        <fullName evidence="11">Protein S-acyltransferase</fullName>
        <shortName evidence="11">PAT</shortName>
    </alternativeName>
    <alternativeName>
        <fullName evidence="11">Protein fatty acyltransferase 4</fullName>
    </alternativeName>
</protein>
<dbReference type="InParanoid" id="G2Q1P1"/>
<dbReference type="VEuPathDB" id="FungiDB:MYCTH_2294483"/>
<dbReference type="EMBL" id="CP003002">
    <property type="protein sequence ID" value="AEO53325.1"/>
    <property type="molecule type" value="Genomic_DNA"/>
</dbReference>
<evidence type="ECO:0000313" key="15">
    <source>
        <dbReference type="EMBL" id="AEO53325.1"/>
    </source>
</evidence>
<dbReference type="Proteomes" id="UP000007322">
    <property type="component" value="Chromosome 1"/>
</dbReference>
<dbReference type="STRING" id="573729.G2Q1P1"/>
<dbReference type="KEGG" id="mtm:MYCTH_2294483"/>
<dbReference type="Pfam" id="PF01529">
    <property type="entry name" value="DHHC"/>
    <property type="match status" value="1"/>
</dbReference>